<evidence type="ECO:0000313" key="9">
    <source>
        <dbReference type="EMBL" id="ABM27727.1"/>
    </source>
</evidence>
<keyword evidence="3 8" id="KW-0479">Metal-binding</keyword>
<evidence type="ECO:0000256" key="2">
    <source>
        <dbReference type="ARBA" id="ARBA00022490"/>
    </source>
</evidence>
<dbReference type="GO" id="GO:0051539">
    <property type="term" value="F:4 iron, 4 sulfur cluster binding"/>
    <property type="evidence" value="ECO:0007669"/>
    <property type="project" value="UniProtKB-KW"/>
</dbReference>
<gene>
    <name evidence="8" type="primary">hcp</name>
    <name evidence="9" type="ordered locus">Dvul_0704</name>
</gene>
<dbReference type="PIRSF" id="PIRSF000076">
    <property type="entry name" value="HCP"/>
    <property type="match status" value="1"/>
</dbReference>
<evidence type="ECO:0000256" key="3">
    <source>
        <dbReference type="ARBA" id="ARBA00022723"/>
    </source>
</evidence>
<evidence type="ECO:0000313" key="10">
    <source>
        <dbReference type="Proteomes" id="UP000009173"/>
    </source>
</evidence>
<dbReference type="EMBL" id="CP000527">
    <property type="protein sequence ID" value="ABM27727.1"/>
    <property type="molecule type" value="Genomic_DNA"/>
</dbReference>
<evidence type="ECO:0000256" key="5">
    <source>
        <dbReference type="ARBA" id="ARBA00023004"/>
    </source>
</evidence>
<dbReference type="GO" id="GO:0005737">
    <property type="term" value="C:cytoplasm"/>
    <property type="evidence" value="ECO:0007669"/>
    <property type="project" value="UniProtKB-SubCell"/>
</dbReference>
<dbReference type="InterPro" id="IPR011254">
    <property type="entry name" value="Prismane-like_sf"/>
</dbReference>
<dbReference type="InterPro" id="IPR004137">
    <property type="entry name" value="HCP/CODH"/>
</dbReference>
<sequence>MVFDRIISFFTGRQEAPVNNIQPREAHMSMFCNQCEQTAKGTGCTTIGVCGKQPEVSALQDLTIYALRGLSLVALAAREKGIIDAKIDEYTAKALFTTLTNVNFDPARFDVYVREIVAHRKALAARAGVDFSEGPAAFEPASTLDGLVAQAEIGSVTAGAEDADIRSLKQILLYGMKGVAAYVDHAAILGQTDAAVFGFLHKGLAAGYDGVARDLGAWIELAMECGRANLRAMELLDAGNTTTYGHPVPTQVPLGHRKGKCILVSGHDLKDLFELLKQTEGKGIDIYTHGEMLPTHAYPELKKFPHFYGHFGTAWQNQHKEFPAFPGAILFTTNCIQKPQASYAANVFTTGLVGWPGLVHCENHDFTPVINKALELPGFTDDVPGKTVTVGFGRNTVMSVAPAVIDAVKSGAIRHFFLVGGCDGAKPGRNYYTEFVEKTPADTVVLTLACGKFRFFDKDLGTIGGIPRLLDVGQCNDAYSAIKIASALAEAFDCGVNDLPLSLVLSWYEQKAVAILLTLLAIGIKDIRLGPSLPAFVTPNVLKFLVDNFNIKPISTADEDLKAILG</sequence>
<comment type="cofactor">
    <cofactor evidence="8">
        <name>hybrid [4Fe-2O-2S] cluster</name>
        <dbReference type="ChEBI" id="CHEBI:60519"/>
    </cofactor>
    <text evidence="8">Binds 1 hybrid [4Fe-2O-2S] cluster.</text>
</comment>
<dbReference type="FunFam" id="1.20.1270.20:FF:000001">
    <property type="entry name" value="Hydroxylamine reductase"/>
    <property type="match status" value="1"/>
</dbReference>
<evidence type="ECO:0000256" key="7">
    <source>
        <dbReference type="ARBA" id="ARBA00051350"/>
    </source>
</evidence>
<keyword evidence="6 8" id="KW-0411">Iron-sulfur</keyword>
<evidence type="ECO:0000256" key="8">
    <source>
        <dbReference type="HAMAP-Rule" id="MF_00069"/>
    </source>
</evidence>
<evidence type="ECO:0000256" key="6">
    <source>
        <dbReference type="ARBA" id="ARBA00023014"/>
    </source>
</evidence>
<dbReference type="Gene3D" id="1.20.1270.20">
    <property type="match status" value="2"/>
</dbReference>
<reference evidence="10" key="1">
    <citation type="journal article" date="2009" name="Environ. Microbiol.">
        <title>Contribution of mobile genetic elements to Desulfovibrio vulgaris genome plasticity.</title>
        <authorList>
            <person name="Walker C.B."/>
            <person name="Stolyar S."/>
            <person name="Chivian D."/>
            <person name="Pinel N."/>
            <person name="Gabster J.A."/>
            <person name="Dehal P.S."/>
            <person name="He Z."/>
            <person name="Yang Z.K."/>
            <person name="Yen H.C."/>
            <person name="Zhou J."/>
            <person name="Wall J.D."/>
            <person name="Hazen T.C."/>
            <person name="Arkin A.P."/>
            <person name="Stahl D.A."/>
        </authorList>
    </citation>
    <scope>NUCLEOTIDE SEQUENCE [LARGE SCALE GENOMIC DNA]</scope>
    <source>
        <strain evidence="10">DP4</strain>
    </source>
</reference>
<feature type="binding site" evidence="8">
    <location>
        <position position="267"/>
    </location>
    <ligand>
        <name>hybrid [4Fe-2O-2S] cluster</name>
        <dbReference type="ChEBI" id="CHEBI:60519"/>
    </ligand>
</feature>
<dbReference type="SUPFAM" id="SSF56821">
    <property type="entry name" value="Prismane protein-like"/>
    <property type="match status" value="1"/>
</dbReference>
<feature type="binding site" evidence="8">
    <location>
        <position position="50"/>
    </location>
    <ligand>
        <name>[4Fe-4S] cluster</name>
        <dbReference type="ChEBI" id="CHEBI:49883"/>
    </ligand>
</feature>
<name>A0A0H3A6S9_NITV4</name>
<dbReference type="KEGG" id="dvl:Dvul_0704"/>
<keyword evidence="5 8" id="KW-0408">Iron</keyword>
<dbReference type="Pfam" id="PF03063">
    <property type="entry name" value="Prismane"/>
    <property type="match status" value="1"/>
</dbReference>
<feature type="binding site" description="via persulfide group" evidence="8">
    <location>
        <position position="422"/>
    </location>
    <ligand>
        <name>hybrid [4Fe-2O-2S] cluster</name>
        <dbReference type="ChEBI" id="CHEBI:60519"/>
    </ligand>
</feature>
<evidence type="ECO:0000256" key="1">
    <source>
        <dbReference type="ARBA" id="ARBA00004496"/>
    </source>
</evidence>
<keyword evidence="8" id="KW-0004">4Fe-4S</keyword>
<feature type="binding site" evidence="8">
    <location>
        <position position="335"/>
    </location>
    <ligand>
        <name>hybrid [4Fe-2O-2S] cluster</name>
        <dbReference type="ChEBI" id="CHEBI:60519"/>
    </ligand>
</feature>
<feature type="binding site" evidence="8">
    <location>
        <position position="450"/>
    </location>
    <ligand>
        <name>hybrid [4Fe-2O-2S] cluster</name>
        <dbReference type="ChEBI" id="CHEBI:60519"/>
    </ligand>
</feature>
<dbReference type="NCBIfam" id="NF003658">
    <property type="entry name" value="PRK05290.1"/>
    <property type="match status" value="1"/>
</dbReference>
<dbReference type="GO" id="GO:0042542">
    <property type="term" value="P:response to hydrogen peroxide"/>
    <property type="evidence" value="ECO:0007669"/>
    <property type="project" value="TreeGrafter"/>
</dbReference>
<dbReference type="InterPro" id="IPR016100">
    <property type="entry name" value="Prismane_a-bundle"/>
</dbReference>
<accession>A0A0H3A6S9</accession>
<feature type="binding site" evidence="8">
    <location>
        <position position="44"/>
    </location>
    <ligand>
        <name>[4Fe-4S] cluster</name>
        <dbReference type="ChEBI" id="CHEBI:49883"/>
    </ligand>
</feature>
<proteinExistence type="inferred from homology"/>
<dbReference type="AlphaFoldDB" id="A0A0H3A6S9"/>
<feature type="binding site" evidence="8">
    <location>
        <position position="291"/>
    </location>
    <ligand>
        <name>hybrid [4Fe-2O-2S] cluster</name>
        <dbReference type="ChEBI" id="CHEBI:60519"/>
    </ligand>
</feature>
<feature type="binding site" evidence="8">
    <location>
        <position position="475"/>
    </location>
    <ligand>
        <name>hybrid [4Fe-2O-2S] cluster</name>
        <dbReference type="ChEBI" id="CHEBI:60519"/>
    </ligand>
</feature>
<dbReference type="InterPro" id="IPR010048">
    <property type="entry name" value="Hydroxylam_reduct"/>
</dbReference>
<comment type="function">
    <text evidence="8">Catalyzes the reduction of hydroxylamine to form NH(3) and H(2)O.</text>
</comment>
<dbReference type="EC" id="1.7.99.1" evidence="8"/>
<dbReference type="HAMAP" id="MF_00069">
    <property type="entry name" value="Hydroxylam_reduct"/>
    <property type="match status" value="1"/>
</dbReference>
<feature type="binding site" evidence="8">
    <location>
        <position position="35"/>
    </location>
    <ligand>
        <name>[4Fe-4S] cluster</name>
        <dbReference type="ChEBI" id="CHEBI:49883"/>
    </ligand>
</feature>
<dbReference type="InterPro" id="IPR016099">
    <property type="entry name" value="Prismane-like_a/b-sand"/>
</dbReference>
<dbReference type="NCBIfam" id="TIGR01703">
    <property type="entry name" value="hybrid_clust"/>
    <property type="match status" value="1"/>
</dbReference>
<feature type="modified residue" description="Cysteine persulfide" evidence="8">
    <location>
        <position position="422"/>
    </location>
</feature>
<protein>
    <recommendedName>
        <fullName evidence="8">Hydroxylamine reductase</fullName>
        <ecNumber evidence="8">1.7.99.1</ecNumber>
    </recommendedName>
    <alternativeName>
        <fullName evidence="8">Hybrid-cluster protein</fullName>
        <shortName evidence="8">HCP</shortName>
    </alternativeName>
    <alternativeName>
        <fullName evidence="8">Prismane protein</fullName>
    </alternativeName>
</protein>
<dbReference type="FunFam" id="3.40.50.2030:FF:000002">
    <property type="entry name" value="Hydroxylamine reductase"/>
    <property type="match status" value="1"/>
</dbReference>
<dbReference type="FunFam" id="3.40.50.2030:FF:000001">
    <property type="entry name" value="Hydroxylamine reductase"/>
    <property type="match status" value="1"/>
</dbReference>
<dbReference type="HOGENOM" id="CLU_038344_2_0_7"/>
<dbReference type="GO" id="GO:0004601">
    <property type="term" value="F:peroxidase activity"/>
    <property type="evidence" value="ECO:0007669"/>
    <property type="project" value="TreeGrafter"/>
</dbReference>
<organism evidence="9 10">
    <name type="scientific">Nitratidesulfovibrio vulgaris (strain DP4)</name>
    <name type="common">Desulfovibrio vulgaris</name>
    <dbReference type="NCBI Taxonomy" id="391774"/>
    <lineage>
        <taxon>Bacteria</taxon>
        <taxon>Pseudomonadati</taxon>
        <taxon>Thermodesulfobacteriota</taxon>
        <taxon>Desulfovibrionia</taxon>
        <taxon>Desulfovibrionales</taxon>
        <taxon>Desulfovibrionaceae</taxon>
        <taxon>Nitratidesulfovibrio</taxon>
    </lineage>
</organism>
<keyword evidence="2 8" id="KW-0963">Cytoplasm</keyword>
<feature type="binding site" evidence="8">
    <location>
        <position position="32"/>
    </location>
    <ligand>
        <name>[4Fe-4S] cluster</name>
        <dbReference type="ChEBI" id="CHEBI:49883"/>
    </ligand>
</feature>
<dbReference type="PANTHER" id="PTHR30109:SF0">
    <property type="entry name" value="HYDROXYLAMINE REDUCTASE"/>
    <property type="match status" value="1"/>
</dbReference>
<keyword evidence="4 8" id="KW-0560">Oxidoreductase</keyword>
<dbReference type="Gene3D" id="3.40.50.2030">
    <property type="match status" value="2"/>
</dbReference>
<dbReference type="CDD" id="cd01914">
    <property type="entry name" value="HCP"/>
    <property type="match status" value="1"/>
</dbReference>
<comment type="subcellular location">
    <subcellularLocation>
        <location evidence="1 8">Cytoplasm</location>
    </subcellularLocation>
</comment>
<comment type="catalytic activity">
    <reaction evidence="7 8">
        <text>A + NH4(+) + H2O = hydroxylamine + AH2 + H(+)</text>
        <dbReference type="Rhea" id="RHEA:22052"/>
        <dbReference type="ChEBI" id="CHEBI:13193"/>
        <dbReference type="ChEBI" id="CHEBI:15377"/>
        <dbReference type="ChEBI" id="CHEBI:15378"/>
        <dbReference type="ChEBI" id="CHEBI:15429"/>
        <dbReference type="ChEBI" id="CHEBI:17499"/>
        <dbReference type="ChEBI" id="CHEBI:28938"/>
        <dbReference type="EC" id="1.7.99.1"/>
    </reaction>
</comment>
<dbReference type="PANTHER" id="PTHR30109">
    <property type="entry name" value="HYDROXYLAMINE REDUCTASE"/>
    <property type="match status" value="1"/>
</dbReference>
<dbReference type="GO" id="GO:0050418">
    <property type="term" value="F:hydroxylamine reductase activity"/>
    <property type="evidence" value="ECO:0007669"/>
    <property type="project" value="UniProtKB-UniRule"/>
</dbReference>
<feature type="binding site" evidence="8">
    <location>
        <position position="511"/>
    </location>
    <ligand>
        <name>hybrid [4Fe-2O-2S] cluster</name>
        <dbReference type="ChEBI" id="CHEBI:60519"/>
    </ligand>
</feature>
<evidence type="ECO:0000256" key="4">
    <source>
        <dbReference type="ARBA" id="ARBA00023002"/>
    </source>
</evidence>
<dbReference type="GO" id="GO:0046872">
    <property type="term" value="F:metal ion binding"/>
    <property type="evidence" value="ECO:0007669"/>
    <property type="project" value="UniProtKB-KW"/>
</dbReference>
<feature type="binding site" evidence="8">
    <location>
        <position position="509"/>
    </location>
    <ligand>
        <name>hybrid [4Fe-2O-2S] cluster</name>
        <dbReference type="ChEBI" id="CHEBI:60519"/>
    </ligand>
</feature>
<comment type="cofactor">
    <cofactor evidence="8">
        <name>[4Fe-4S] cluster</name>
        <dbReference type="ChEBI" id="CHEBI:49883"/>
    </cofactor>
    <text evidence="8">Binds 1 [4Fe-4S] cluster.</text>
</comment>
<comment type="similarity">
    <text evidence="8">Belongs to the HCP family.</text>
</comment>
<dbReference type="Proteomes" id="UP000009173">
    <property type="component" value="Chromosome"/>
</dbReference>